<dbReference type="EMBL" id="CP072648">
    <property type="protein sequence ID" value="QUW03296.1"/>
    <property type="molecule type" value="Genomic_DNA"/>
</dbReference>
<protein>
    <recommendedName>
        <fullName evidence="5">AMIN domain-containing protein</fullName>
    </recommendedName>
</protein>
<name>A0ABX8B8N3_9BACT</name>
<feature type="region of interest" description="Disordered" evidence="1">
    <location>
        <begin position="155"/>
        <end position="182"/>
    </location>
</feature>
<keyword evidence="2" id="KW-0732">Signal</keyword>
<feature type="chain" id="PRO_5045384088" description="AMIN domain-containing protein" evidence="2">
    <location>
        <begin position="27"/>
        <end position="182"/>
    </location>
</feature>
<reference evidence="3 4" key="1">
    <citation type="submission" date="2021-03" db="EMBL/GenBank/DDBJ databases">
        <title>Genomic and phenotypic characterization of Chloracidobacterium isolates provides evidence for multiple species.</title>
        <authorList>
            <person name="Saini M.K."/>
            <person name="Costas A.M.G."/>
            <person name="Tank M."/>
            <person name="Bryant D.A."/>
        </authorList>
    </citation>
    <scope>NUCLEOTIDE SEQUENCE [LARGE SCALE GENOMIC DNA]</scope>
    <source>
        <strain evidence="3 4">BV2-C</strain>
    </source>
</reference>
<proteinExistence type="predicted"/>
<gene>
    <name evidence="3" type="ORF">J8C06_02325</name>
</gene>
<evidence type="ECO:0000256" key="1">
    <source>
        <dbReference type="SAM" id="MobiDB-lite"/>
    </source>
</evidence>
<organism evidence="3 4">
    <name type="scientific">Chloracidobacterium validum</name>
    <dbReference type="NCBI Taxonomy" id="2821543"/>
    <lineage>
        <taxon>Bacteria</taxon>
        <taxon>Pseudomonadati</taxon>
        <taxon>Acidobacteriota</taxon>
        <taxon>Terriglobia</taxon>
        <taxon>Terriglobales</taxon>
        <taxon>Acidobacteriaceae</taxon>
        <taxon>Chloracidobacterium</taxon>
    </lineage>
</organism>
<keyword evidence="4" id="KW-1185">Reference proteome</keyword>
<accession>A0ABX8B8N3</accession>
<evidence type="ECO:0000313" key="3">
    <source>
        <dbReference type="EMBL" id="QUW03296.1"/>
    </source>
</evidence>
<evidence type="ECO:0000256" key="2">
    <source>
        <dbReference type="SAM" id="SignalP"/>
    </source>
</evidence>
<dbReference type="Proteomes" id="UP000676506">
    <property type="component" value="Chromosome 1"/>
</dbReference>
<evidence type="ECO:0000313" key="4">
    <source>
        <dbReference type="Proteomes" id="UP000676506"/>
    </source>
</evidence>
<evidence type="ECO:0008006" key="5">
    <source>
        <dbReference type="Google" id="ProtNLM"/>
    </source>
</evidence>
<feature type="signal peptide" evidence="2">
    <location>
        <begin position="1"/>
        <end position="26"/>
    </location>
</feature>
<feature type="compositionally biased region" description="Basic and acidic residues" evidence="1">
    <location>
        <begin position="168"/>
        <end position="182"/>
    </location>
</feature>
<sequence length="182" mass="20449">MPSSRTIRVGLAAALFAIGMLLPASQPPSVYGQAQVGRVIKVRPRVSIQSFRFDPPEITATEYGTLARLRVIVRLDLNDGDRFTYEVPLVAIPWQQRGFADIRVKDIGKSITLSATQPIQEVEFEFRAFRNELQTTDVEVGAEVEIITPEDHPSASSLVIRGRNPRRSRQEQPGERLMVRRP</sequence>
<dbReference type="RefSeq" id="WP_211429187.1">
    <property type="nucleotide sequence ID" value="NZ_CP072648.1"/>
</dbReference>